<proteinExistence type="inferred from homology"/>
<dbReference type="EC" id="3.2.1.143" evidence="2"/>
<comment type="caution">
    <text evidence="13">The sequence shown here is derived from an EMBL/GenBank/DDBJ whole genome shotgun (WGS) entry which is preliminary data.</text>
</comment>
<dbReference type="InterPro" id="IPR050792">
    <property type="entry name" value="ADP-ribosylglycohydrolase"/>
</dbReference>
<evidence type="ECO:0000256" key="2">
    <source>
        <dbReference type="ARBA" id="ARBA00012255"/>
    </source>
</evidence>
<dbReference type="AlphaFoldDB" id="A0A4E0QWF0"/>
<keyword evidence="12" id="KW-0460">Magnesium</keyword>
<comment type="similarity">
    <text evidence="1">Belongs to the ADP-ribosylglycohydrolase family.</text>
</comment>
<feature type="binding site" evidence="12">
    <location>
        <position position="300"/>
    </location>
    <ligand>
        <name>Mg(2+)</name>
        <dbReference type="ChEBI" id="CHEBI:18420"/>
        <label>1</label>
    </ligand>
</feature>
<dbReference type="GO" id="GO:0005634">
    <property type="term" value="C:nucleus"/>
    <property type="evidence" value="ECO:0007669"/>
    <property type="project" value="TreeGrafter"/>
</dbReference>
<evidence type="ECO:0000256" key="1">
    <source>
        <dbReference type="ARBA" id="ARBA00010702"/>
    </source>
</evidence>
<keyword evidence="12" id="KW-0479">Metal-binding</keyword>
<accession>A0A4E0QWF0</accession>
<evidence type="ECO:0000256" key="7">
    <source>
        <dbReference type="ARBA" id="ARBA00042722"/>
    </source>
</evidence>
<dbReference type="GO" id="GO:0004649">
    <property type="term" value="F:poly(ADP-ribose) glycohydrolase activity"/>
    <property type="evidence" value="ECO:0007669"/>
    <property type="project" value="UniProtKB-EC"/>
</dbReference>
<evidence type="ECO:0000256" key="12">
    <source>
        <dbReference type="PIRSR" id="PIRSR605502-1"/>
    </source>
</evidence>
<evidence type="ECO:0000256" key="11">
    <source>
        <dbReference type="ARBA" id="ARBA00049015"/>
    </source>
</evidence>
<dbReference type="GO" id="GO:0046872">
    <property type="term" value="F:metal ion binding"/>
    <property type="evidence" value="ECO:0007669"/>
    <property type="project" value="UniProtKB-KW"/>
</dbReference>
<evidence type="ECO:0000256" key="8">
    <source>
        <dbReference type="ARBA" id="ARBA00042850"/>
    </source>
</evidence>
<evidence type="ECO:0000256" key="6">
    <source>
        <dbReference type="ARBA" id="ARBA00042471"/>
    </source>
</evidence>
<evidence type="ECO:0000313" key="13">
    <source>
        <dbReference type="EMBL" id="THD19319.1"/>
    </source>
</evidence>
<evidence type="ECO:0000256" key="3">
    <source>
        <dbReference type="ARBA" id="ARBA00022801"/>
    </source>
</evidence>
<keyword evidence="14" id="KW-1185">Reference proteome</keyword>
<evidence type="ECO:0000256" key="10">
    <source>
        <dbReference type="ARBA" id="ARBA00043193"/>
    </source>
</evidence>
<comment type="catalytic activity">
    <reaction evidence="11">
        <text>alpha-NAD(+) + H2O = ADP-D-ribose + nicotinamide + H(+)</text>
        <dbReference type="Rhea" id="RHEA:68792"/>
        <dbReference type="ChEBI" id="CHEBI:15377"/>
        <dbReference type="ChEBI" id="CHEBI:15378"/>
        <dbReference type="ChEBI" id="CHEBI:17154"/>
        <dbReference type="ChEBI" id="CHEBI:57967"/>
        <dbReference type="ChEBI" id="CHEBI:77017"/>
    </reaction>
</comment>
<evidence type="ECO:0000256" key="9">
    <source>
        <dbReference type="ARBA" id="ARBA00043187"/>
    </source>
</evidence>
<dbReference type="SUPFAM" id="SSF101478">
    <property type="entry name" value="ADP-ribosylglycohydrolase"/>
    <property type="match status" value="1"/>
</dbReference>
<dbReference type="EMBL" id="JXXN02006730">
    <property type="protein sequence ID" value="THD19319.1"/>
    <property type="molecule type" value="Genomic_DNA"/>
</dbReference>
<dbReference type="InterPro" id="IPR005502">
    <property type="entry name" value="Ribosyl_crysJ1"/>
</dbReference>
<dbReference type="Gene3D" id="1.10.4080.10">
    <property type="entry name" value="ADP-ribosylation/Crystallin J1"/>
    <property type="match status" value="1"/>
</dbReference>
<evidence type="ECO:0000256" key="4">
    <source>
        <dbReference type="ARBA" id="ARBA00041057"/>
    </source>
</evidence>
<name>A0A4E0QWF0_FASHE</name>
<organism evidence="13 14">
    <name type="scientific">Fasciola hepatica</name>
    <name type="common">Liver fluke</name>
    <dbReference type="NCBI Taxonomy" id="6192"/>
    <lineage>
        <taxon>Eukaryota</taxon>
        <taxon>Metazoa</taxon>
        <taxon>Spiralia</taxon>
        <taxon>Lophotrochozoa</taxon>
        <taxon>Platyhelminthes</taxon>
        <taxon>Trematoda</taxon>
        <taxon>Digenea</taxon>
        <taxon>Plagiorchiida</taxon>
        <taxon>Echinostomata</taxon>
        <taxon>Echinostomatoidea</taxon>
        <taxon>Fasciolidae</taxon>
        <taxon>Fasciola</taxon>
    </lineage>
</organism>
<reference evidence="13" key="1">
    <citation type="submission" date="2019-03" db="EMBL/GenBank/DDBJ databases">
        <title>Improved annotation for the trematode Fasciola hepatica.</title>
        <authorList>
            <person name="Choi Y.-J."/>
            <person name="Martin J."/>
            <person name="Mitreva M."/>
        </authorList>
    </citation>
    <scope>NUCLEOTIDE SEQUENCE [LARGE SCALE GENOMIC DNA]</scope>
</reference>
<feature type="binding site" evidence="12">
    <location>
        <position position="56"/>
    </location>
    <ligand>
        <name>Mg(2+)</name>
        <dbReference type="ChEBI" id="CHEBI:18420"/>
        <label>1</label>
    </ligand>
</feature>
<dbReference type="Proteomes" id="UP000230066">
    <property type="component" value="Unassembled WGS sequence"/>
</dbReference>
<protein>
    <recommendedName>
        <fullName evidence="4">ADP-ribosylhydrolase ARH3</fullName>
        <ecNumber evidence="2">3.2.1.143</ecNumber>
    </recommendedName>
    <alternativeName>
        <fullName evidence="5">ADP-ribose glycohydrolase ARH3</fullName>
    </alternativeName>
    <alternativeName>
        <fullName evidence="6">ADP-ribosylhydrolase 3</fullName>
    </alternativeName>
    <alternativeName>
        <fullName evidence="9">O-acetyl-ADP-ribose deacetylase ARH3</fullName>
    </alternativeName>
    <alternativeName>
        <fullName evidence="10">Poly(ADP-ribose) glycohydrolase ARH3</fullName>
    </alternativeName>
    <alternativeName>
        <fullName evidence="8">[Protein ADP-ribosylarginine] hydrolase-like protein 2</fullName>
    </alternativeName>
    <alternativeName>
        <fullName evidence="7">[Protein ADP-ribosylserine] hydrolase</fullName>
    </alternativeName>
</protein>
<dbReference type="PANTHER" id="PTHR16222">
    <property type="entry name" value="ADP-RIBOSYLGLYCOHYDROLASE"/>
    <property type="match status" value="1"/>
</dbReference>
<gene>
    <name evidence="13" type="ORF">D915_010013</name>
</gene>
<dbReference type="Pfam" id="PF03747">
    <property type="entry name" value="ADP_ribosyl_GH"/>
    <property type="match status" value="1"/>
</dbReference>
<feature type="binding site" evidence="12">
    <location>
        <position position="54"/>
    </location>
    <ligand>
        <name>Mg(2+)</name>
        <dbReference type="ChEBI" id="CHEBI:18420"/>
        <label>1</label>
    </ligand>
</feature>
<comment type="cofactor">
    <cofactor evidence="12">
        <name>Mg(2+)</name>
        <dbReference type="ChEBI" id="CHEBI:18420"/>
    </cofactor>
    <text evidence="12">Binds 2 magnesium ions per subunit.</text>
</comment>
<feature type="binding site" evidence="12">
    <location>
        <position position="55"/>
    </location>
    <ligand>
        <name>Mg(2+)</name>
        <dbReference type="ChEBI" id="CHEBI:18420"/>
        <label>1</label>
    </ligand>
</feature>
<dbReference type="GO" id="GO:0005739">
    <property type="term" value="C:mitochondrion"/>
    <property type="evidence" value="ECO:0007669"/>
    <property type="project" value="TreeGrafter"/>
</dbReference>
<feature type="binding site" evidence="12">
    <location>
        <position position="303"/>
    </location>
    <ligand>
        <name>Mg(2+)</name>
        <dbReference type="ChEBI" id="CHEBI:18420"/>
        <label>1</label>
    </ligand>
</feature>
<dbReference type="InterPro" id="IPR036705">
    <property type="entry name" value="Ribosyl_crysJ1_sf"/>
</dbReference>
<dbReference type="PANTHER" id="PTHR16222:SF24">
    <property type="entry name" value="ADP-RIBOSYLHYDROLASE ARH3"/>
    <property type="match status" value="1"/>
</dbReference>
<feature type="binding site" evidence="12">
    <location>
        <position position="302"/>
    </location>
    <ligand>
        <name>Mg(2+)</name>
        <dbReference type="ChEBI" id="CHEBI:18420"/>
        <label>2</label>
    </ligand>
</feature>
<evidence type="ECO:0000313" key="14">
    <source>
        <dbReference type="Proteomes" id="UP000230066"/>
    </source>
</evidence>
<evidence type="ECO:0000256" key="5">
    <source>
        <dbReference type="ARBA" id="ARBA00042398"/>
    </source>
</evidence>
<keyword evidence="3" id="KW-0378">Hydrolase</keyword>
<sequence length="357" mass="39330">MKADKFCRGTILGALVGDCYGFVYEDKPTVQPDVPIALLRATISAVDTKQLIYTDDTQLALAALRSLRRKRGFDPEDMAKEFAHDYFTDGAHRYYGGSIGSVFKSLEDDKFKHPFEFAAKQFNGTGSFGNGGGMRAAPLAIYSLKLPDTDFERLIVDVTRLTHTHPLAVYGALLIAFAVRSVWNAVSVDAENINPAQFLDNLIAKLANVRYDFIDSKQPAWKSAFEQYVTRFEAVKELLKRSEDPTVPEIVSCLGNDLKAINSIPTAIYVFLRSLKPISGIPLESIPLRCLVFAISLGGDTDTIGTMACALAGGYCGLSETEVNMEDSPIPARVLSRCERIDTVKELAQWLCDRCSD</sequence>